<evidence type="ECO:0008006" key="4">
    <source>
        <dbReference type="Google" id="ProtNLM"/>
    </source>
</evidence>
<proteinExistence type="predicted"/>
<comment type="caution">
    <text evidence="2">The sequence shown here is derived from an EMBL/GenBank/DDBJ whole genome shotgun (WGS) entry which is preliminary data.</text>
</comment>
<name>A0A6N4QUF7_9LEPT</name>
<dbReference type="RefSeq" id="WP_135571988.1">
    <property type="nucleotide sequence ID" value="NZ_RQGK01000072.1"/>
</dbReference>
<reference evidence="2 3" key="1">
    <citation type="journal article" date="2019" name="PLoS Negl. Trop. Dis.">
        <title>Revisiting the worldwide diversity of Leptospira species in the environment.</title>
        <authorList>
            <person name="Vincent A.T."/>
            <person name="Schiettekatte O."/>
            <person name="Bourhy P."/>
            <person name="Veyrier F.J."/>
            <person name="Picardeau M."/>
        </authorList>
    </citation>
    <scope>NUCLEOTIDE SEQUENCE [LARGE SCALE GENOMIC DNA]</scope>
    <source>
        <strain evidence="2 3">201702445</strain>
    </source>
</reference>
<feature type="chain" id="PRO_5044426146" description="Lipoprotein" evidence="1">
    <location>
        <begin position="22"/>
        <end position="440"/>
    </location>
</feature>
<organism evidence="2 3">
    <name type="scientific">Leptospira yasudae</name>
    <dbReference type="NCBI Taxonomy" id="2202201"/>
    <lineage>
        <taxon>Bacteria</taxon>
        <taxon>Pseudomonadati</taxon>
        <taxon>Spirochaetota</taxon>
        <taxon>Spirochaetia</taxon>
        <taxon>Leptospirales</taxon>
        <taxon>Leptospiraceae</taxon>
        <taxon>Leptospira</taxon>
    </lineage>
</organism>
<evidence type="ECO:0000256" key="1">
    <source>
        <dbReference type="SAM" id="SignalP"/>
    </source>
</evidence>
<dbReference type="NCBIfam" id="NF047529">
    <property type="entry name" value="SrpA"/>
    <property type="match status" value="1"/>
</dbReference>
<dbReference type="AlphaFoldDB" id="A0A6N4QUF7"/>
<accession>A0A6N4QUF7</accession>
<dbReference type="EMBL" id="RQGM01000003">
    <property type="protein sequence ID" value="TGL90021.1"/>
    <property type="molecule type" value="Genomic_DNA"/>
</dbReference>
<protein>
    <recommendedName>
        <fullName evidence="4">Lipoprotein</fullName>
    </recommendedName>
</protein>
<keyword evidence="1" id="KW-0732">Signal</keyword>
<dbReference type="PROSITE" id="PS51257">
    <property type="entry name" value="PROKAR_LIPOPROTEIN"/>
    <property type="match status" value="1"/>
</dbReference>
<gene>
    <name evidence="2" type="ORF">EHQ83_00205</name>
</gene>
<feature type="signal peptide" evidence="1">
    <location>
        <begin position="1"/>
        <end position="21"/>
    </location>
</feature>
<dbReference type="Proteomes" id="UP000297613">
    <property type="component" value="Unassembled WGS sequence"/>
</dbReference>
<evidence type="ECO:0000313" key="3">
    <source>
        <dbReference type="Proteomes" id="UP000297613"/>
    </source>
</evidence>
<sequence length="440" mass="47040">MKQNKNKSRGKLLSIASFAMAVLFAFTSCKKDKKDDTMELLLAASILNGPNGTATFNFSNTNGLLAARTQDSSHFLTLPNSIGEGSGFLTDLGGEDPQTYGDGAGDGFNDKFLTPEAVGIQVCKIVAYKSVVKGGPARGKETLENANFVSFDIAGMLGILNLTMPNVGPCPGFFPAGITQIEKANPISIPIRQIPESERGDYDRVGVVARAFTYYFKSADVAENSYRYVDLILNNPKTEGLTPPPGSPGASGVVWGNAERGDVVSPIFTNDCYASYMTTPSFIFQDLATAEEKSTPRMGCNFLEGFIDSGSGSFINGIGSQEQFTRPNDFMNAPISNIATTDKSKKLKFRTPASAASLGTNDPYILVVNLDTSKGTSGSLLFNVSVDKVLFWDSTAGDNVFSPQSDAADRPNASSGSDNLTNTARRNLIFRLPTILSQTK</sequence>
<evidence type="ECO:0000313" key="2">
    <source>
        <dbReference type="EMBL" id="TGL90021.1"/>
    </source>
</evidence>